<gene>
    <name evidence="2" type="ORF">CINCED_3A015412</name>
</gene>
<keyword evidence="3" id="KW-1185">Reference proteome</keyword>
<organism evidence="2 3">
    <name type="scientific">Cinara cedri</name>
    <dbReference type="NCBI Taxonomy" id="506608"/>
    <lineage>
        <taxon>Eukaryota</taxon>
        <taxon>Metazoa</taxon>
        <taxon>Ecdysozoa</taxon>
        <taxon>Arthropoda</taxon>
        <taxon>Hexapoda</taxon>
        <taxon>Insecta</taxon>
        <taxon>Pterygota</taxon>
        <taxon>Neoptera</taxon>
        <taxon>Paraneoptera</taxon>
        <taxon>Hemiptera</taxon>
        <taxon>Sternorrhyncha</taxon>
        <taxon>Aphidomorpha</taxon>
        <taxon>Aphidoidea</taxon>
        <taxon>Aphididae</taxon>
        <taxon>Lachninae</taxon>
        <taxon>Cinara</taxon>
    </lineage>
</organism>
<name>A0A5E4N7U5_9HEMI</name>
<dbReference type="GO" id="GO:0046983">
    <property type="term" value="F:protein dimerization activity"/>
    <property type="evidence" value="ECO:0007669"/>
    <property type="project" value="InterPro"/>
</dbReference>
<dbReference type="InterPro" id="IPR008906">
    <property type="entry name" value="HATC_C_dom"/>
</dbReference>
<sequence>MAKLAMRILSKSVASKGAFASAGRVIEKRRSCLKAETIDALLFSRDYQK</sequence>
<feature type="domain" description="HAT C-terminal dimerisation" evidence="1">
    <location>
        <begin position="1"/>
        <end position="46"/>
    </location>
</feature>
<accession>A0A5E4N7U5</accession>
<evidence type="ECO:0000313" key="3">
    <source>
        <dbReference type="Proteomes" id="UP000325440"/>
    </source>
</evidence>
<dbReference type="Pfam" id="PF05699">
    <property type="entry name" value="Dimer_Tnp_hAT"/>
    <property type="match status" value="1"/>
</dbReference>
<dbReference type="AlphaFoldDB" id="A0A5E4N7U5"/>
<dbReference type="InterPro" id="IPR012337">
    <property type="entry name" value="RNaseH-like_sf"/>
</dbReference>
<dbReference type="OrthoDB" id="1607513at2759"/>
<dbReference type="SUPFAM" id="SSF53098">
    <property type="entry name" value="Ribonuclease H-like"/>
    <property type="match status" value="1"/>
</dbReference>
<proteinExistence type="predicted"/>
<evidence type="ECO:0000259" key="1">
    <source>
        <dbReference type="Pfam" id="PF05699"/>
    </source>
</evidence>
<protein>
    <submittedName>
        <fullName evidence="2">Ribonuclease H-like domain,HAT, C-terminal dimerisation domain</fullName>
    </submittedName>
</protein>
<dbReference type="Proteomes" id="UP000325440">
    <property type="component" value="Unassembled WGS sequence"/>
</dbReference>
<evidence type="ECO:0000313" key="2">
    <source>
        <dbReference type="EMBL" id="VVC37645.1"/>
    </source>
</evidence>
<reference evidence="2 3" key="1">
    <citation type="submission" date="2019-08" db="EMBL/GenBank/DDBJ databases">
        <authorList>
            <person name="Alioto T."/>
            <person name="Alioto T."/>
            <person name="Gomez Garrido J."/>
        </authorList>
    </citation>
    <scope>NUCLEOTIDE SEQUENCE [LARGE SCALE GENOMIC DNA]</scope>
</reference>
<dbReference type="EMBL" id="CABPRJ010001451">
    <property type="protein sequence ID" value="VVC37645.1"/>
    <property type="molecule type" value="Genomic_DNA"/>
</dbReference>